<dbReference type="PANTHER" id="PTHR46796">
    <property type="entry name" value="HTH-TYPE TRANSCRIPTIONAL ACTIVATOR RHAS-RELATED"/>
    <property type="match status" value="1"/>
</dbReference>
<dbReference type="EMBL" id="JABBFZ010000002">
    <property type="protein sequence ID" value="NML30518.1"/>
    <property type="molecule type" value="Genomic_DNA"/>
</dbReference>
<proteinExistence type="predicted"/>
<feature type="domain" description="HTH araC/xylS-type" evidence="4">
    <location>
        <begin position="224"/>
        <end position="325"/>
    </location>
</feature>
<dbReference type="AlphaFoldDB" id="A0A7X9ZXN2"/>
<keyword evidence="3" id="KW-0804">Transcription</keyword>
<name>A0A7X9ZXN2_9BURK</name>
<dbReference type="InterPro" id="IPR050204">
    <property type="entry name" value="AraC_XylS_family_regulators"/>
</dbReference>
<comment type="caution">
    <text evidence="5">The sequence shown here is derived from an EMBL/GenBank/DDBJ whole genome shotgun (WGS) entry which is preliminary data.</text>
</comment>
<sequence>MNLHDLPLRHAPFMTEFSTPDVSSWTSLLAALSAGEKLEGQSPNACPGRIAACRLVGGGIAALSTCEPQSMKYRANVDSPTRDEDISVVTVLRGKGSVQLEHDAFSFETGDVIFRRARTPAAATLDEQSHLLGLRIPASRLFGSAAYPIDKIVSICSARNTPSIRAFTQYAEIWLAMASSTPTRSRFFAEQALISLLTSVYLEASESSSKAARSHEQASTAAWGRLLNALQIRLCDPELSADSLASTARMSKRYMHRLFEKHGLRYGEFLLQRRLEHARDELEDPRLASLKIGDIAYRAGFNDAGHFSRTFRKCFHVSPGVFRAGLALEG</sequence>
<gene>
    <name evidence="5" type="ORF">HHL14_06700</name>
</gene>
<dbReference type="RefSeq" id="WP_169496772.1">
    <property type="nucleotide sequence ID" value="NZ_JABBFZ010000002.1"/>
</dbReference>
<dbReference type="InterPro" id="IPR009057">
    <property type="entry name" value="Homeodomain-like_sf"/>
</dbReference>
<evidence type="ECO:0000256" key="2">
    <source>
        <dbReference type="ARBA" id="ARBA00023125"/>
    </source>
</evidence>
<dbReference type="InterPro" id="IPR018060">
    <property type="entry name" value="HTH_AraC"/>
</dbReference>
<dbReference type="Pfam" id="PF12833">
    <property type="entry name" value="HTH_18"/>
    <property type="match status" value="1"/>
</dbReference>
<keyword evidence="2" id="KW-0238">DNA-binding</keyword>
<evidence type="ECO:0000313" key="6">
    <source>
        <dbReference type="Proteomes" id="UP000583127"/>
    </source>
</evidence>
<accession>A0A7X9ZXN2</accession>
<dbReference type="PROSITE" id="PS01124">
    <property type="entry name" value="HTH_ARAC_FAMILY_2"/>
    <property type="match status" value="1"/>
</dbReference>
<dbReference type="GO" id="GO:0003700">
    <property type="term" value="F:DNA-binding transcription factor activity"/>
    <property type="evidence" value="ECO:0007669"/>
    <property type="project" value="InterPro"/>
</dbReference>
<dbReference type="Proteomes" id="UP000583127">
    <property type="component" value="Unassembled WGS sequence"/>
</dbReference>
<evidence type="ECO:0000313" key="5">
    <source>
        <dbReference type="EMBL" id="NML30518.1"/>
    </source>
</evidence>
<dbReference type="SMART" id="SM00342">
    <property type="entry name" value="HTH_ARAC"/>
    <property type="match status" value="1"/>
</dbReference>
<organism evidence="5 6">
    <name type="scientific">Paraburkholderia antibiotica</name>
    <dbReference type="NCBI Taxonomy" id="2728839"/>
    <lineage>
        <taxon>Bacteria</taxon>
        <taxon>Pseudomonadati</taxon>
        <taxon>Pseudomonadota</taxon>
        <taxon>Betaproteobacteria</taxon>
        <taxon>Burkholderiales</taxon>
        <taxon>Burkholderiaceae</taxon>
        <taxon>Paraburkholderia</taxon>
    </lineage>
</organism>
<evidence type="ECO:0000256" key="3">
    <source>
        <dbReference type="ARBA" id="ARBA00023163"/>
    </source>
</evidence>
<protein>
    <submittedName>
        <fullName evidence="5">Helix-turn-helix transcriptional regulator</fullName>
    </submittedName>
</protein>
<dbReference type="GO" id="GO:0043565">
    <property type="term" value="F:sequence-specific DNA binding"/>
    <property type="evidence" value="ECO:0007669"/>
    <property type="project" value="InterPro"/>
</dbReference>
<dbReference type="SUPFAM" id="SSF46689">
    <property type="entry name" value="Homeodomain-like"/>
    <property type="match status" value="1"/>
</dbReference>
<dbReference type="Gene3D" id="1.10.10.60">
    <property type="entry name" value="Homeodomain-like"/>
    <property type="match status" value="1"/>
</dbReference>
<dbReference type="InterPro" id="IPR020449">
    <property type="entry name" value="Tscrpt_reg_AraC-type_HTH"/>
</dbReference>
<evidence type="ECO:0000256" key="1">
    <source>
        <dbReference type="ARBA" id="ARBA00023015"/>
    </source>
</evidence>
<reference evidence="5 6" key="1">
    <citation type="submission" date="2020-04" db="EMBL/GenBank/DDBJ databases">
        <title>Paraburkholderia sp. G-4-1-8 isolated from soil.</title>
        <authorList>
            <person name="Dahal R.H."/>
        </authorList>
    </citation>
    <scope>NUCLEOTIDE SEQUENCE [LARGE SCALE GENOMIC DNA]</scope>
    <source>
        <strain evidence="5 6">G-4-1-8</strain>
    </source>
</reference>
<keyword evidence="6" id="KW-1185">Reference proteome</keyword>
<dbReference type="PRINTS" id="PR00032">
    <property type="entry name" value="HTHARAC"/>
</dbReference>
<evidence type="ECO:0000259" key="4">
    <source>
        <dbReference type="PROSITE" id="PS01124"/>
    </source>
</evidence>
<keyword evidence="1" id="KW-0805">Transcription regulation</keyword>